<dbReference type="GO" id="GO:0005886">
    <property type="term" value="C:plasma membrane"/>
    <property type="evidence" value="ECO:0007669"/>
    <property type="project" value="TreeGrafter"/>
</dbReference>
<evidence type="ECO:0000313" key="7">
    <source>
        <dbReference type="Proteomes" id="UP000803884"/>
    </source>
</evidence>
<dbReference type="EMBL" id="JAAQHG020000027">
    <property type="protein sequence ID" value="KAL1584346.1"/>
    <property type="molecule type" value="Genomic_DNA"/>
</dbReference>
<dbReference type="GeneID" id="96008140"/>
<evidence type="ECO:0000256" key="4">
    <source>
        <dbReference type="RuleBase" id="RU367022"/>
    </source>
</evidence>
<keyword evidence="2 4" id="KW-1133">Transmembrane helix</keyword>
<dbReference type="GO" id="GO:0005375">
    <property type="term" value="F:copper ion transmembrane transporter activity"/>
    <property type="evidence" value="ECO:0007669"/>
    <property type="project" value="UniProtKB-UniRule"/>
</dbReference>
<evidence type="ECO:0000256" key="5">
    <source>
        <dbReference type="SAM" id="MobiDB-lite"/>
    </source>
</evidence>
<dbReference type="Proteomes" id="UP000803884">
    <property type="component" value="Unassembled WGS sequence"/>
</dbReference>
<reference evidence="6 7" key="1">
    <citation type="journal article" date="2020" name="Microbiol. Resour. Announc.">
        <title>Draft Genome Sequence of a Cladosporium Species Isolated from the Mesophotic Ascidian Didemnum maculosum.</title>
        <authorList>
            <person name="Gioti A."/>
            <person name="Siaperas R."/>
            <person name="Nikolaivits E."/>
            <person name="Le Goff G."/>
            <person name="Ouazzani J."/>
            <person name="Kotoulas G."/>
            <person name="Topakas E."/>
        </authorList>
    </citation>
    <scope>NUCLEOTIDE SEQUENCE [LARGE SCALE GENOMIC DNA]</scope>
    <source>
        <strain evidence="6 7">TM138-S3</strain>
    </source>
</reference>
<organism evidence="6 7">
    <name type="scientific">Cladosporium halotolerans</name>
    <dbReference type="NCBI Taxonomy" id="1052096"/>
    <lineage>
        <taxon>Eukaryota</taxon>
        <taxon>Fungi</taxon>
        <taxon>Dikarya</taxon>
        <taxon>Ascomycota</taxon>
        <taxon>Pezizomycotina</taxon>
        <taxon>Dothideomycetes</taxon>
        <taxon>Dothideomycetidae</taxon>
        <taxon>Cladosporiales</taxon>
        <taxon>Cladosporiaceae</taxon>
        <taxon>Cladosporium</taxon>
    </lineage>
</organism>
<dbReference type="InterPro" id="IPR007274">
    <property type="entry name" value="Cop_transporter"/>
</dbReference>
<dbReference type="Pfam" id="PF04145">
    <property type="entry name" value="Ctr"/>
    <property type="match status" value="1"/>
</dbReference>
<feature type="compositionally biased region" description="Low complexity" evidence="5">
    <location>
        <begin position="7"/>
        <end position="22"/>
    </location>
</feature>
<accession>A0AB34KKL9</accession>
<protein>
    <recommendedName>
        <fullName evidence="4">Copper transport protein</fullName>
    </recommendedName>
</protein>
<dbReference type="PANTHER" id="PTHR12483">
    <property type="entry name" value="SOLUTE CARRIER FAMILY 31 COPPER TRANSPORTERS"/>
    <property type="match status" value="1"/>
</dbReference>
<sequence>MDHDMSGMDMGGDSSSSMSHSMPMAFTNDHSTPLFSSQWAPSTTGGYAGTCIFLIVLAIISRMLVAYRHVLEAKWHDRAVKRRYISVAGDSDCDRERQGLPAAEKSDEATLTMRGLDERVKIIRTPTHAGMQITPWRFSTDLPRACVFTVQAGVAYLLMLAVMTLNVGYFLSVLAGLFLGELAVGRYAALADDHHH</sequence>
<evidence type="ECO:0000256" key="2">
    <source>
        <dbReference type="ARBA" id="ARBA00022989"/>
    </source>
</evidence>
<gene>
    <name evidence="6" type="ORF">WHR41_06697</name>
</gene>
<dbReference type="PANTHER" id="PTHR12483:SF120">
    <property type="entry name" value="HIGH-AFFINITY COPPER TRANSPORTER CTRA2"/>
    <property type="match status" value="1"/>
</dbReference>
<keyword evidence="4" id="KW-0186">Copper</keyword>
<keyword evidence="3 4" id="KW-0472">Membrane</keyword>
<evidence type="ECO:0000256" key="3">
    <source>
        <dbReference type="ARBA" id="ARBA00023136"/>
    </source>
</evidence>
<comment type="similarity">
    <text evidence="4">Belongs to the copper transporter (Ctr) (TC 1.A.56) family. SLC31A subfamily.</text>
</comment>
<keyword evidence="1 4" id="KW-0812">Transmembrane</keyword>
<keyword evidence="4" id="KW-0406">Ion transport</keyword>
<keyword evidence="4" id="KW-0813">Transport</keyword>
<evidence type="ECO:0000313" key="6">
    <source>
        <dbReference type="EMBL" id="KAL1584346.1"/>
    </source>
</evidence>
<keyword evidence="7" id="KW-1185">Reference proteome</keyword>
<evidence type="ECO:0000256" key="1">
    <source>
        <dbReference type="ARBA" id="ARBA00022692"/>
    </source>
</evidence>
<keyword evidence="4" id="KW-0187">Copper transport</keyword>
<feature type="region of interest" description="Disordered" evidence="5">
    <location>
        <begin position="1"/>
        <end position="23"/>
    </location>
</feature>
<comment type="subcellular location">
    <subcellularLocation>
        <location evidence="4">Membrane</location>
        <topology evidence="4">Multi-pass membrane protein</topology>
    </subcellularLocation>
</comment>
<name>A0AB34KKL9_9PEZI</name>
<comment type="caution">
    <text evidence="6">The sequence shown here is derived from an EMBL/GenBank/DDBJ whole genome shotgun (WGS) entry which is preliminary data.</text>
</comment>
<proteinExistence type="inferred from homology"/>
<dbReference type="RefSeq" id="XP_069227452.1">
    <property type="nucleotide sequence ID" value="XM_069375302.1"/>
</dbReference>
<feature type="transmembrane region" description="Helical" evidence="4">
    <location>
        <begin position="45"/>
        <end position="65"/>
    </location>
</feature>
<dbReference type="AlphaFoldDB" id="A0AB34KKL9"/>